<evidence type="ECO:0000313" key="3">
    <source>
        <dbReference type="Proteomes" id="UP001199816"/>
    </source>
</evidence>
<feature type="domain" description="DUF4142" evidence="1">
    <location>
        <begin position="51"/>
        <end position="183"/>
    </location>
</feature>
<dbReference type="PROSITE" id="PS51257">
    <property type="entry name" value="PROKAR_LIPOPROTEIN"/>
    <property type="match status" value="1"/>
</dbReference>
<dbReference type="Proteomes" id="UP001199816">
    <property type="component" value="Unassembled WGS sequence"/>
</dbReference>
<name>A0ABS8PKF7_9BACT</name>
<dbReference type="EMBL" id="JAJNEC010000003">
    <property type="protein sequence ID" value="MCD2421569.1"/>
    <property type="molecule type" value="Genomic_DNA"/>
</dbReference>
<organism evidence="2 3">
    <name type="scientific">Niabella pedocola</name>
    <dbReference type="NCBI Taxonomy" id="1752077"/>
    <lineage>
        <taxon>Bacteria</taxon>
        <taxon>Pseudomonadati</taxon>
        <taxon>Bacteroidota</taxon>
        <taxon>Chitinophagia</taxon>
        <taxon>Chitinophagales</taxon>
        <taxon>Chitinophagaceae</taxon>
        <taxon>Niabella</taxon>
    </lineage>
</organism>
<protein>
    <submittedName>
        <fullName evidence="2">DUF4142 domain-containing protein</fullName>
    </submittedName>
</protein>
<dbReference type="PANTHER" id="PTHR38593:SF1">
    <property type="entry name" value="BLR2558 PROTEIN"/>
    <property type="match status" value="1"/>
</dbReference>
<evidence type="ECO:0000259" key="1">
    <source>
        <dbReference type="Pfam" id="PF13628"/>
    </source>
</evidence>
<dbReference type="Gene3D" id="1.20.1260.10">
    <property type="match status" value="1"/>
</dbReference>
<accession>A0ABS8PKF7</accession>
<comment type="caution">
    <text evidence="2">The sequence shown here is derived from an EMBL/GenBank/DDBJ whole genome shotgun (WGS) entry which is preliminary data.</text>
</comment>
<evidence type="ECO:0000313" key="2">
    <source>
        <dbReference type="EMBL" id="MCD2421569.1"/>
    </source>
</evidence>
<dbReference type="Pfam" id="PF13628">
    <property type="entry name" value="DUF4142"/>
    <property type="match status" value="1"/>
</dbReference>
<gene>
    <name evidence="2" type="ORF">LQ567_02270</name>
</gene>
<keyword evidence="3" id="KW-1185">Reference proteome</keyword>
<reference evidence="2 3" key="1">
    <citation type="submission" date="2021-11" db="EMBL/GenBank/DDBJ databases">
        <title>Genomic of Niabella pedocola.</title>
        <authorList>
            <person name="Wu T."/>
        </authorList>
    </citation>
    <scope>NUCLEOTIDE SEQUENCE [LARGE SCALE GENOMIC DNA]</scope>
    <source>
        <strain evidence="2 3">JCM 31011</strain>
    </source>
</reference>
<sequence>MKTINTALIMVILFLSCGQQTKTPVAEADSTNEAKQDSAASGLAVTADSSSAAFLVRAADNTLKEGDLAALAEQKATIPTVKRFAGMLAQEHKKSGATIKDLAARKNISIPPAAGDARPMGRLSELVGSSFDRAYINEVIDEHKSAVSKFEDAVKHALDPDIKAFADQQLPELQKHLDTAKSIKAKYWK</sequence>
<dbReference type="PANTHER" id="PTHR38593">
    <property type="entry name" value="BLR2558 PROTEIN"/>
    <property type="match status" value="1"/>
</dbReference>
<dbReference type="InterPro" id="IPR012347">
    <property type="entry name" value="Ferritin-like"/>
</dbReference>
<dbReference type="InterPro" id="IPR025419">
    <property type="entry name" value="DUF4142"/>
</dbReference>
<proteinExistence type="predicted"/>
<dbReference type="RefSeq" id="WP_231002474.1">
    <property type="nucleotide sequence ID" value="NZ_JAJNEC010000003.1"/>
</dbReference>